<dbReference type="Gene3D" id="2.60.40.1080">
    <property type="match status" value="1"/>
</dbReference>
<dbReference type="SUPFAM" id="SSF49373">
    <property type="entry name" value="Invasin/intimin cell-adhesion fragments"/>
    <property type="match status" value="1"/>
</dbReference>
<gene>
    <name evidence="1" type="ORF">BamMEX5DRAFT_7108</name>
</gene>
<evidence type="ECO:0008006" key="3">
    <source>
        <dbReference type="Google" id="ProtNLM"/>
    </source>
</evidence>
<dbReference type="Proteomes" id="UP000004814">
    <property type="component" value="Unassembled WGS sequence"/>
</dbReference>
<sequence>MIDVQLSRLDFGADVTLNAAGYHVGELSPPTIPPPNATYNRVATGGGGPYTYASSDIYVAQIDHYGTVRVCGNGTAQLTATDSEGAVASHQLTVTGVTIYRQARGWLTHTFANAVSICTQLSGQVPSIQDLRALRETYREEPGGAYAFLGYDGGHTWSGTNNGPEWIMVMVFSTGAEDILNPATGLCHVIAQFAGRPPG</sequence>
<protein>
    <recommendedName>
        <fullName evidence="3">BIG2 domain-containing protein</fullName>
    </recommendedName>
</protein>
<evidence type="ECO:0000313" key="2">
    <source>
        <dbReference type="Proteomes" id="UP000004814"/>
    </source>
</evidence>
<proteinExistence type="predicted"/>
<dbReference type="InterPro" id="IPR008964">
    <property type="entry name" value="Invasin/intimin_cell_adhesion"/>
</dbReference>
<organism evidence="1 2">
    <name type="scientific">Burkholderia ambifaria MEX-5</name>
    <dbReference type="NCBI Taxonomy" id="396597"/>
    <lineage>
        <taxon>Bacteria</taxon>
        <taxon>Pseudomonadati</taxon>
        <taxon>Pseudomonadota</taxon>
        <taxon>Betaproteobacteria</taxon>
        <taxon>Burkholderiales</taxon>
        <taxon>Burkholderiaceae</taxon>
        <taxon>Burkholderia</taxon>
        <taxon>Burkholderia cepacia complex</taxon>
    </lineage>
</organism>
<name>B1TH41_9BURK</name>
<dbReference type="EMBL" id="ABLK01000619">
    <property type="protein sequence ID" value="EDT37115.1"/>
    <property type="molecule type" value="Genomic_DNA"/>
</dbReference>
<dbReference type="PATRIC" id="fig|396597.7.peg.121"/>
<reference evidence="1 2" key="1">
    <citation type="submission" date="2008-03" db="EMBL/GenBank/DDBJ databases">
        <title>Sequencing of the draft genome and assembly of Burkholderia ambifaria MEX-5.</title>
        <authorList>
            <consortium name="US DOE Joint Genome Institute (JGI-PGF)"/>
            <person name="Copeland A."/>
            <person name="Lucas S."/>
            <person name="Lapidus A."/>
            <person name="Glavina del Rio T."/>
            <person name="Dalin E."/>
            <person name="Tice H."/>
            <person name="Bruce D."/>
            <person name="Goodwin L."/>
            <person name="Pitluck S."/>
            <person name="Larimer F."/>
            <person name="Land M.L."/>
            <person name="Hauser L."/>
            <person name="Tiedje J."/>
            <person name="Richardson P."/>
        </authorList>
    </citation>
    <scope>NUCLEOTIDE SEQUENCE [LARGE SCALE GENOMIC DNA]</scope>
    <source>
        <strain evidence="1 2">MEX-5</strain>
    </source>
</reference>
<comment type="caution">
    <text evidence="1">The sequence shown here is derived from an EMBL/GenBank/DDBJ whole genome shotgun (WGS) entry which is preliminary data.</text>
</comment>
<dbReference type="AlphaFoldDB" id="B1TH41"/>
<accession>B1TH41</accession>
<evidence type="ECO:0000313" key="1">
    <source>
        <dbReference type="EMBL" id="EDT37115.1"/>
    </source>
</evidence>